<evidence type="ECO:0000313" key="2">
    <source>
        <dbReference type="Proteomes" id="UP001596411"/>
    </source>
</evidence>
<dbReference type="EMBL" id="JBHSZP010000036">
    <property type="protein sequence ID" value="MFC7091439.1"/>
    <property type="molecule type" value="Genomic_DNA"/>
</dbReference>
<accession>A0ABW2F3F9</accession>
<evidence type="ECO:0000313" key="1">
    <source>
        <dbReference type="EMBL" id="MFC7091439.1"/>
    </source>
</evidence>
<keyword evidence="2" id="KW-1185">Reference proteome</keyword>
<reference evidence="2" key="1">
    <citation type="journal article" date="2019" name="Int. J. Syst. Evol. Microbiol.">
        <title>The Global Catalogue of Microorganisms (GCM) 10K type strain sequencing project: providing services to taxonomists for standard genome sequencing and annotation.</title>
        <authorList>
            <consortium name="The Broad Institute Genomics Platform"/>
            <consortium name="The Broad Institute Genome Sequencing Center for Infectious Disease"/>
            <person name="Wu L."/>
            <person name="Ma J."/>
        </authorList>
    </citation>
    <scope>NUCLEOTIDE SEQUENCE [LARGE SCALE GENOMIC DNA]</scope>
    <source>
        <strain evidence="2">CGMCC 1.13666</strain>
    </source>
</reference>
<organism evidence="1 2">
    <name type="scientific">Halomonas salifodinae</name>
    <dbReference type="NCBI Taxonomy" id="438745"/>
    <lineage>
        <taxon>Bacteria</taxon>
        <taxon>Pseudomonadati</taxon>
        <taxon>Pseudomonadota</taxon>
        <taxon>Gammaproteobacteria</taxon>
        <taxon>Oceanospirillales</taxon>
        <taxon>Halomonadaceae</taxon>
        <taxon>Halomonas</taxon>
    </lineage>
</organism>
<dbReference type="PROSITE" id="PS51257">
    <property type="entry name" value="PROKAR_LIPOPROTEIN"/>
    <property type="match status" value="1"/>
</dbReference>
<name>A0ABW2F3F9_9GAMM</name>
<gene>
    <name evidence="1" type="ORF">ACFQH5_17985</name>
</gene>
<dbReference type="Proteomes" id="UP001596411">
    <property type="component" value="Unassembled WGS sequence"/>
</dbReference>
<comment type="caution">
    <text evidence="1">The sequence shown here is derived from an EMBL/GenBank/DDBJ whole genome shotgun (WGS) entry which is preliminary data.</text>
</comment>
<proteinExistence type="predicted"/>
<sequence length="195" mass="21194">MSRIIGGAVISLIFIFIYGCNTTAGRGYVNPEFSDYKLTSVAVYVDNRGDVGELLELGLVNELRRRGVNAVSVRDIARFSNSQEEFVEKVWGLGVSEVVSVVMADSQGSSTYGYQSFGSAYSTGSYTTANFTTTPMRTFHRSMLTTASVFDRQGNKVWEGDTERSAQGLVFIGDRLTVSETTSALIDALSESGLI</sequence>
<dbReference type="RefSeq" id="WP_346063783.1">
    <property type="nucleotide sequence ID" value="NZ_BAAADR010000022.1"/>
</dbReference>
<protein>
    <submittedName>
        <fullName evidence="1">Uncharacterized protein</fullName>
    </submittedName>
</protein>